<accession>A0A561BVK4</accession>
<name>A0A561BVK4_9ACTN</name>
<keyword evidence="2" id="KW-0472">Membrane</keyword>
<feature type="compositionally biased region" description="Basic and acidic residues" evidence="1">
    <location>
        <begin position="123"/>
        <end position="133"/>
    </location>
</feature>
<keyword evidence="2" id="KW-1133">Transmembrane helix</keyword>
<dbReference type="InterPro" id="IPR018911">
    <property type="entry name" value="Gmad2_Ig-like_dom"/>
</dbReference>
<feature type="domain" description="GerMN" evidence="3">
    <location>
        <begin position="143"/>
        <end position="255"/>
    </location>
</feature>
<keyword evidence="6" id="KW-1185">Reference proteome</keyword>
<dbReference type="AlphaFoldDB" id="A0A561BVK4"/>
<dbReference type="RefSeq" id="WP_145808858.1">
    <property type="nucleotide sequence ID" value="NZ_VIVK01000001.1"/>
</dbReference>
<feature type="region of interest" description="Disordered" evidence="1">
    <location>
        <begin position="23"/>
        <end position="44"/>
    </location>
</feature>
<feature type="compositionally biased region" description="Basic and acidic residues" evidence="1">
    <location>
        <begin position="23"/>
        <end position="42"/>
    </location>
</feature>
<dbReference type="Pfam" id="PF10648">
    <property type="entry name" value="Gmad2"/>
    <property type="match status" value="1"/>
</dbReference>
<dbReference type="Proteomes" id="UP000318380">
    <property type="component" value="Unassembled WGS sequence"/>
</dbReference>
<evidence type="ECO:0000256" key="2">
    <source>
        <dbReference type="SAM" id="Phobius"/>
    </source>
</evidence>
<evidence type="ECO:0000259" key="3">
    <source>
        <dbReference type="Pfam" id="PF10646"/>
    </source>
</evidence>
<feature type="transmembrane region" description="Helical" evidence="2">
    <location>
        <begin position="48"/>
        <end position="70"/>
    </location>
</feature>
<gene>
    <name evidence="5" type="ORF">FB561_4075</name>
</gene>
<evidence type="ECO:0000256" key="1">
    <source>
        <dbReference type="SAM" id="MobiDB-lite"/>
    </source>
</evidence>
<dbReference type="EMBL" id="VIVK01000001">
    <property type="protein sequence ID" value="TWD82925.1"/>
    <property type="molecule type" value="Genomic_DNA"/>
</dbReference>
<proteinExistence type="predicted"/>
<evidence type="ECO:0000259" key="4">
    <source>
        <dbReference type="Pfam" id="PF10648"/>
    </source>
</evidence>
<dbReference type="InterPro" id="IPR019606">
    <property type="entry name" value="GerMN"/>
</dbReference>
<evidence type="ECO:0000313" key="6">
    <source>
        <dbReference type="Proteomes" id="UP000318380"/>
    </source>
</evidence>
<dbReference type="Pfam" id="PF10646">
    <property type="entry name" value="Germane"/>
    <property type="match status" value="1"/>
</dbReference>
<organism evidence="5 6">
    <name type="scientific">Kribbella amoyensis</name>
    <dbReference type="NCBI Taxonomy" id="996641"/>
    <lineage>
        <taxon>Bacteria</taxon>
        <taxon>Bacillati</taxon>
        <taxon>Actinomycetota</taxon>
        <taxon>Actinomycetes</taxon>
        <taxon>Propionibacteriales</taxon>
        <taxon>Kribbellaceae</taxon>
        <taxon>Kribbella</taxon>
    </lineage>
</organism>
<keyword evidence="2" id="KW-0812">Transmembrane</keyword>
<evidence type="ECO:0000313" key="5">
    <source>
        <dbReference type="EMBL" id="TWD82925.1"/>
    </source>
</evidence>
<feature type="domain" description="Bacterial spore germination immunoglobulin-like" evidence="4">
    <location>
        <begin position="279"/>
        <end position="360"/>
    </location>
</feature>
<protein>
    <submittedName>
        <fullName evidence="5">Sporulation and spore germination protein</fullName>
    </submittedName>
</protein>
<comment type="caution">
    <text evidence="5">The sequence shown here is derived from an EMBL/GenBank/DDBJ whole genome shotgun (WGS) entry which is preliminary data.</text>
</comment>
<dbReference type="OrthoDB" id="4843507at2"/>
<reference evidence="5 6" key="1">
    <citation type="submission" date="2019-06" db="EMBL/GenBank/DDBJ databases">
        <title>Sequencing the genomes of 1000 actinobacteria strains.</title>
        <authorList>
            <person name="Klenk H.-P."/>
        </authorList>
    </citation>
    <scope>NUCLEOTIDE SEQUENCE [LARGE SCALE GENOMIC DNA]</scope>
    <source>
        <strain evidence="5 6">DSM 24683</strain>
    </source>
</reference>
<feature type="compositionally biased region" description="Low complexity" evidence="1">
    <location>
        <begin position="82"/>
        <end position="113"/>
    </location>
</feature>
<sequence length="373" mass="40233">MNDHPNDPFDELMRRSLHAEADRIEPADGLHEIQARVRDQRKPAGRKPWMLTAGAAIVGTAAAIGAFTVLDDSNQAGNDTEVAGPGSPSSSVSASASTDHQPTTAPTPSPAATRKPGTSPTEPKVEPTERGRLEPVTSRAVPVYWLGKAVGIEAGPSVRLYRTWSRIKGRPAYEALQLMTSGKTNDPDYTSPWTGAKVSSVTLTKDGITVDFKQLPRETLDPEDAHIATQQLVYTVQGATDVTAPVKVTERGQPTDQLFGVAARQPMSRAQAQDVQAYIWIDSPENNVVVDSPVKVTGIAAVNEAQLNWRVISEQTQKVVDEGPARTREAFKLTPYAFVVRPLPAGKYALEVFEISAADGRQTSTDSKTFVVK</sequence>
<feature type="region of interest" description="Disordered" evidence="1">
    <location>
        <begin position="76"/>
        <end position="134"/>
    </location>
</feature>